<dbReference type="AlphaFoldDB" id="A0A0C9ML92"/>
<keyword evidence="3" id="KW-1185">Reference proteome</keyword>
<gene>
    <name evidence="2" type="ORF">MAM1_0050c03343</name>
</gene>
<proteinExistence type="predicted"/>
<dbReference type="OrthoDB" id="2290476at2759"/>
<name>A0A0C9ML92_9FUNG</name>
<evidence type="ECO:0000256" key="1">
    <source>
        <dbReference type="SAM" id="MobiDB-lite"/>
    </source>
</evidence>
<accession>A0A0C9ML92</accession>
<protein>
    <submittedName>
        <fullName evidence="2">Uncharacterized protein</fullName>
    </submittedName>
</protein>
<sequence length="138" mass="15911">MDNKNNMYPNPPDVDVTPSAPPSYEYSANYQQQQQGSFSSSSHQHHSSSSSAPPSIPPTPPSQQHHFSYGSVQPQPNYSHPYAHYQQQHQQQQSYEEPSQHYRYIISNRDRGDRHFPVNAALFVLGWYGSIMEERKVY</sequence>
<evidence type="ECO:0000313" key="3">
    <source>
        <dbReference type="Proteomes" id="UP000053815"/>
    </source>
</evidence>
<feature type="region of interest" description="Disordered" evidence="1">
    <location>
        <begin position="1"/>
        <end position="100"/>
    </location>
</feature>
<reference evidence="2" key="1">
    <citation type="submission" date="2014-09" db="EMBL/GenBank/DDBJ databases">
        <title>Draft genome sequence of an oleaginous Mucoromycotina fungus Mucor ambiguus NBRC6742.</title>
        <authorList>
            <person name="Takeda I."/>
            <person name="Yamane N."/>
            <person name="Morita T."/>
            <person name="Tamano K."/>
            <person name="Machida M."/>
            <person name="Baker S."/>
            <person name="Koike H."/>
        </authorList>
    </citation>
    <scope>NUCLEOTIDE SEQUENCE</scope>
    <source>
        <strain evidence="2">NBRC 6742</strain>
    </source>
</reference>
<feature type="compositionally biased region" description="Low complexity" evidence="1">
    <location>
        <begin position="78"/>
        <end position="97"/>
    </location>
</feature>
<organism evidence="2">
    <name type="scientific">Mucor ambiguus</name>
    <dbReference type="NCBI Taxonomy" id="91626"/>
    <lineage>
        <taxon>Eukaryota</taxon>
        <taxon>Fungi</taxon>
        <taxon>Fungi incertae sedis</taxon>
        <taxon>Mucoromycota</taxon>
        <taxon>Mucoromycotina</taxon>
        <taxon>Mucoromycetes</taxon>
        <taxon>Mucorales</taxon>
        <taxon>Mucorineae</taxon>
        <taxon>Mucoraceae</taxon>
        <taxon>Mucor</taxon>
    </lineage>
</organism>
<feature type="compositionally biased region" description="Low complexity" evidence="1">
    <location>
        <begin position="31"/>
        <end position="53"/>
    </location>
</feature>
<evidence type="ECO:0000313" key="2">
    <source>
        <dbReference type="EMBL" id="GAN03887.1"/>
    </source>
</evidence>
<dbReference type="Proteomes" id="UP000053815">
    <property type="component" value="Unassembled WGS sequence"/>
</dbReference>
<dbReference type="EMBL" id="DF836339">
    <property type="protein sequence ID" value="GAN03887.1"/>
    <property type="molecule type" value="Genomic_DNA"/>
</dbReference>